<protein>
    <submittedName>
        <fullName evidence="2">Uncharacterized protein</fullName>
    </submittedName>
</protein>
<accession>A0A0L9VMZ6</accession>
<sequence>MALLLLKYVAPLFNADVEKVLTYFYFFFLRTAAVVLPWYLMAWIIRVIQHQSKHLKNLHLCYKQTNKVSSLQYHQDLFFTD</sequence>
<evidence type="ECO:0000256" key="1">
    <source>
        <dbReference type="SAM" id="Phobius"/>
    </source>
</evidence>
<dbReference type="Gramene" id="KOM56436">
    <property type="protein sequence ID" value="KOM56436"/>
    <property type="gene ID" value="LR48_Vigan10g232800"/>
</dbReference>
<dbReference type="Proteomes" id="UP000053144">
    <property type="component" value="Chromosome 10"/>
</dbReference>
<keyword evidence="1" id="KW-0812">Transmembrane</keyword>
<reference evidence="3" key="1">
    <citation type="journal article" date="2015" name="Proc. Natl. Acad. Sci. U.S.A.">
        <title>Genome sequencing of adzuki bean (Vigna angularis) provides insight into high starch and low fat accumulation and domestication.</title>
        <authorList>
            <person name="Yang K."/>
            <person name="Tian Z."/>
            <person name="Chen C."/>
            <person name="Luo L."/>
            <person name="Zhao B."/>
            <person name="Wang Z."/>
            <person name="Yu L."/>
            <person name="Li Y."/>
            <person name="Sun Y."/>
            <person name="Li W."/>
            <person name="Chen Y."/>
            <person name="Li Y."/>
            <person name="Zhang Y."/>
            <person name="Ai D."/>
            <person name="Zhao J."/>
            <person name="Shang C."/>
            <person name="Ma Y."/>
            <person name="Wu B."/>
            <person name="Wang M."/>
            <person name="Gao L."/>
            <person name="Sun D."/>
            <person name="Zhang P."/>
            <person name="Guo F."/>
            <person name="Wang W."/>
            <person name="Li Y."/>
            <person name="Wang J."/>
            <person name="Varshney R.K."/>
            <person name="Wang J."/>
            <person name="Ling H.Q."/>
            <person name="Wan P."/>
        </authorList>
    </citation>
    <scope>NUCLEOTIDE SEQUENCE</scope>
    <source>
        <strain evidence="3">cv. Jingnong 6</strain>
    </source>
</reference>
<dbReference type="AlphaFoldDB" id="A0A0L9VMZ6"/>
<keyword evidence="1" id="KW-1133">Transmembrane helix</keyword>
<feature type="transmembrane region" description="Helical" evidence="1">
    <location>
        <begin position="20"/>
        <end position="45"/>
    </location>
</feature>
<name>A0A0L9VMZ6_PHAAN</name>
<dbReference type="EMBL" id="CM003380">
    <property type="protein sequence ID" value="KOM56436.1"/>
    <property type="molecule type" value="Genomic_DNA"/>
</dbReference>
<evidence type="ECO:0000313" key="3">
    <source>
        <dbReference type="Proteomes" id="UP000053144"/>
    </source>
</evidence>
<evidence type="ECO:0000313" key="2">
    <source>
        <dbReference type="EMBL" id="KOM56436.1"/>
    </source>
</evidence>
<organism evidence="2 3">
    <name type="scientific">Phaseolus angularis</name>
    <name type="common">Azuki bean</name>
    <name type="synonym">Vigna angularis</name>
    <dbReference type="NCBI Taxonomy" id="3914"/>
    <lineage>
        <taxon>Eukaryota</taxon>
        <taxon>Viridiplantae</taxon>
        <taxon>Streptophyta</taxon>
        <taxon>Embryophyta</taxon>
        <taxon>Tracheophyta</taxon>
        <taxon>Spermatophyta</taxon>
        <taxon>Magnoliopsida</taxon>
        <taxon>eudicotyledons</taxon>
        <taxon>Gunneridae</taxon>
        <taxon>Pentapetalae</taxon>
        <taxon>rosids</taxon>
        <taxon>fabids</taxon>
        <taxon>Fabales</taxon>
        <taxon>Fabaceae</taxon>
        <taxon>Papilionoideae</taxon>
        <taxon>50 kb inversion clade</taxon>
        <taxon>NPAAA clade</taxon>
        <taxon>indigoferoid/millettioid clade</taxon>
        <taxon>Phaseoleae</taxon>
        <taxon>Vigna</taxon>
    </lineage>
</organism>
<keyword evidence="1" id="KW-0472">Membrane</keyword>
<gene>
    <name evidence="2" type="ORF">LR48_Vigan10g232800</name>
</gene>
<dbReference type="InterPro" id="IPR022143">
    <property type="entry name" value="DUF3675"/>
</dbReference>
<dbReference type="Pfam" id="PF12428">
    <property type="entry name" value="DUF3675"/>
    <property type="match status" value="1"/>
</dbReference>
<proteinExistence type="predicted"/>